<dbReference type="GO" id="GO:0005886">
    <property type="term" value="C:plasma membrane"/>
    <property type="evidence" value="ECO:0007669"/>
    <property type="project" value="UniProtKB-SubCell"/>
</dbReference>
<feature type="transmembrane region" description="Helical" evidence="1">
    <location>
        <begin position="205"/>
        <end position="226"/>
    </location>
</feature>
<dbReference type="AlphaFoldDB" id="A0A1J5RIM9"/>
<reference evidence="2" key="1">
    <citation type="submission" date="2016-10" db="EMBL/GenBank/DDBJ databases">
        <title>Sequence of Gallionella enrichment culture.</title>
        <authorList>
            <person name="Poehlein A."/>
            <person name="Muehling M."/>
            <person name="Daniel R."/>
        </authorList>
    </citation>
    <scope>NUCLEOTIDE SEQUENCE</scope>
</reference>
<keyword evidence="1" id="KW-0812">Transmembrane</keyword>
<dbReference type="EMBL" id="MLJW01000163">
    <property type="protein sequence ID" value="OIQ95625.1"/>
    <property type="molecule type" value="Genomic_DNA"/>
</dbReference>
<evidence type="ECO:0000256" key="1">
    <source>
        <dbReference type="SAM" id="Phobius"/>
    </source>
</evidence>
<dbReference type="PANTHER" id="PTHR37305">
    <property type="entry name" value="INTEGRAL MEMBRANE PROTEIN-RELATED"/>
    <property type="match status" value="1"/>
</dbReference>
<keyword evidence="1" id="KW-1133">Transmembrane helix</keyword>
<keyword evidence="1" id="KW-0472">Membrane</keyword>
<dbReference type="Pfam" id="PF12679">
    <property type="entry name" value="ABC2_membrane_2"/>
    <property type="match status" value="1"/>
</dbReference>
<comment type="caution">
    <text evidence="2">The sequence shown here is derived from an EMBL/GenBank/DDBJ whole genome shotgun (WGS) entry which is preliminary data.</text>
</comment>
<gene>
    <name evidence="2" type="ORF">GALL_224010</name>
</gene>
<feature type="transmembrane region" description="Helical" evidence="1">
    <location>
        <begin position="129"/>
        <end position="155"/>
    </location>
</feature>
<proteinExistence type="predicted"/>
<sequence>MSTTTQHPGAHAGAFESSSGGAHLGFGGVIASEWIKFRTVRSTVWTLSITLILMVGLSLLVAFGVTSAMDSSHMTTADAGTDGAGIVTFGYLIAQMIVAVLGVLSITGEYSTGMIRSTLAAVPRRLPALWAKALVLSVATAVVSIVGVGLAYLVTQPMLSSHGLAVDLGDRTTQRILLGCVLYLVAIAMLGFALGAVLRHSAAAISTVLGVMLLLPVLVLLIGNWVSWVRDLSPYLPTTAGERIMSTSTAVQAGASGSGSGSASGPTPLAPWTGLGLLAGYVVAVLTLAAVMLRRRDA</sequence>
<organism evidence="2">
    <name type="scientific">mine drainage metagenome</name>
    <dbReference type="NCBI Taxonomy" id="410659"/>
    <lineage>
        <taxon>unclassified sequences</taxon>
        <taxon>metagenomes</taxon>
        <taxon>ecological metagenomes</taxon>
    </lineage>
</organism>
<evidence type="ECO:0000313" key="2">
    <source>
        <dbReference type="EMBL" id="OIQ95625.1"/>
    </source>
</evidence>
<feature type="transmembrane region" description="Helical" evidence="1">
    <location>
        <begin position="269"/>
        <end position="293"/>
    </location>
</feature>
<dbReference type="PANTHER" id="PTHR37305:SF1">
    <property type="entry name" value="MEMBRANE PROTEIN"/>
    <property type="match status" value="1"/>
</dbReference>
<protein>
    <submittedName>
        <fullName evidence="2">ABC-2 family transporter protein</fullName>
    </submittedName>
</protein>
<accession>A0A1J5RIM9</accession>
<name>A0A1J5RIM9_9ZZZZ</name>
<dbReference type="GO" id="GO:0140359">
    <property type="term" value="F:ABC-type transporter activity"/>
    <property type="evidence" value="ECO:0007669"/>
    <property type="project" value="InterPro"/>
</dbReference>
<feature type="transmembrane region" description="Helical" evidence="1">
    <location>
        <begin position="86"/>
        <end position="108"/>
    </location>
</feature>
<feature type="transmembrane region" description="Helical" evidence="1">
    <location>
        <begin position="44"/>
        <end position="66"/>
    </location>
</feature>
<feature type="transmembrane region" description="Helical" evidence="1">
    <location>
        <begin position="175"/>
        <end position="198"/>
    </location>
</feature>